<evidence type="ECO:0000256" key="1">
    <source>
        <dbReference type="ARBA" id="ARBA00004141"/>
    </source>
</evidence>
<reference evidence="7" key="2">
    <citation type="submission" date="2021-01" db="EMBL/GenBank/DDBJ databases">
        <authorList>
            <person name="Schikora-Tamarit M.A."/>
        </authorList>
    </citation>
    <scope>NUCLEOTIDE SEQUENCE</scope>
    <source>
        <strain evidence="7">NCAIM Y.01608</strain>
    </source>
</reference>
<feature type="transmembrane region" description="Helical" evidence="6">
    <location>
        <begin position="379"/>
        <end position="401"/>
    </location>
</feature>
<keyword evidence="2 6" id="KW-0812">Transmembrane</keyword>
<feature type="transmembrane region" description="Helical" evidence="6">
    <location>
        <begin position="134"/>
        <end position="154"/>
    </location>
</feature>
<evidence type="ECO:0000256" key="3">
    <source>
        <dbReference type="ARBA" id="ARBA00022989"/>
    </source>
</evidence>
<dbReference type="Proteomes" id="UP000788993">
    <property type="component" value="Unassembled WGS sequence"/>
</dbReference>
<comment type="caution">
    <text evidence="7">The sequence shown here is derived from an EMBL/GenBank/DDBJ whole genome shotgun (WGS) entry which is preliminary data.</text>
</comment>
<feature type="transmembrane region" description="Helical" evidence="6">
    <location>
        <begin position="104"/>
        <end position="125"/>
    </location>
</feature>
<dbReference type="GO" id="GO:0016020">
    <property type="term" value="C:membrane"/>
    <property type="evidence" value="ECO:0007669"/>
    <property type="project" value="UniProtKB-SubCell"/>
</dbReference>
<evidence type="ECO:0000313" key="7">
    <source>
        <dbReference type="EMBL" id="KAH3677716.1"/>
    </source>
</evidence>
<evidence type="ECO:0008006" key="9">
    <source>
        <dbReference type="Google" id="ProtNLM"/>
    </source>
</evidence>
<reference evidence="7" key="1">
    <citation type="journal article" date="2021" name="Open Biol.">
        <title>Shared evolutionary footprints suggest mitochondrial oxidative damage underlies multiple complex I losses in fungi.</title>
        <authorList>
            <person name="Schikora-Tamarit M.A."/>
            <person name="Marcet-Houben M."/>
            <person name="Nosek J."/>
            <person name="Gabaldon T."/>
        </authorList>
    </citation>
    <scope>NUCLEOTIDE SEQUENCE</scope>
    <source>
        <strain evidence="7">NCAIM Y.01608</strain>
    </source>
</reference>
<evidence type="ECO:0000256" key="6">
    <source>
        <dbReference type="SAM" id="Phobius"/>
    </source>
</evidence>
<dbReference type="Gene3D" id="1.10.3730.20">
    <property type="match status" value="1"/>
</dbReference>
<dbReference type="PANTHER" id="PTHR12570">
    <property type="match status" value="1"/>
</dbReference>
<feature type="transmembrane region" description="Helical" evidence="6">
    <location>
        <begin position="78"/>
        <end position="98"/>
    </location>
</feature>
<keyword evidence="4 6" id="KW-0472">Membrane</keyword>
<name>A0A9P8TG88_9ASCO</name>
<feature type="compositionally biased region" description="Basic and acidic residues" evidence="5">
    <location>
        <begin position="632"/>
        <end position="645"/>
    </location>
</feature>
<feature type="region of interest" description="Disordered" evidence="5">
    <location>
        <begin position="619"/>
        <end position="702"/>
    </location>
</feature>
<dbReference type="OrthoDB" id="2504919at2759"/>
<dbReference type="Pfam" id="PF05653">
    <property type="entry name" value="Mg_trans_NIPA"/>
    <property type="match status" value="2"/>
</dbReference>
<evidence type="ECO:0000256" key="2">
    <source>
        <dbReference type="ARBA" id="ARBA00022692"/>
    </source>
</evidence>
<feature type="transmembrane region" description="Helical" evidence="6">
    <location>
        <begin position="322"/>
        <end position="340"/>
    </location>
</feature>
<evidence type="ECO:0000256" key="4">
    <source>
        <dbReference type="ARBA" id="ARBA00023136"/>
    </source>
</evidence>
<dbReference type="EMBL" id="JAEUBD010000095">
    <property type="protein sequence ID" value="KAH3677716.1"/>
    <property type="molecule type" value="Genomic_DNA"/>
</dbReference>
<keyword evidence="3 6" id="KW-1133">Transmembrane helix</keyword>
<evidence type="ECO:0000313" key="8">
    <source>
        <dbReference type="Proteomes" id="UP000788993"/>
    </source>
</evidence>
<dbReference type="InterPro" id="IPR037185">
    <property type="entry name" value="EmrE-like"/>
</dbReference>
<sequence length="812" mass="90469">MYNLFDGQTAFGDMLLFLAHNDSVSNALTGNKILIGCLVGLLSSACQSIGLILQRKSHLASESVAGSDNQLSAYKRSLWHLGFLLFIISNVFGSTIQLSTLPLIVLSPLQSIGLVFNTVFNTLILHEEFTRHSFYGTVLVGVGAFLIALCGGGIGEPEYDLADFIVLLSQKEFVVWTSVEFGIITLILSWTIVSSYEISRQSRQGQPSPCIQFFHVIDANVKEHLRNVQENTSNSDSNFQFSANIFKEKVLQIVLWIVQCNTYLYKALFAFPWATIKSIQGISYGITSGILSAQSLLLAKSAIEITLLTLSNRNVKQLNNSMVYLLVLVFLVLCLSQLYLLNQGLKLISTSILYPLVFCVYNISSISNGLTFYRQWSQFLGAAGFFIFLGTVLVVFGVFILSGSSSQAETRYYGSSRSKSPISLPLMDSEVQEYQSITQTTPKSKHSRKLSLKEGVISSMFSLTDPSDPESPYYEPLCADTSPSGLSNRSLPVDLIKPIIKKTGMNINNASRKVSGFFRKSIDNRQMTQTSSSDQSYNQDPCAISFENYGESPQRFDACFKQTQYVSFDSLKEFKNQNAITYASETLKDGSKTTPRGKKQLPDIRESGFSSISYVPISENSQLRTNMPSDYHGTRLHSDKSDSPTKQRRRSKIREGWLLESEGSPRTLTHENQTQDTTISEFESTKHVDSNSLPSDDEYNPHNAFNFSLNNTIDEIQNQLNGNSQEGATYRSPNSTRSLFDSIDNDQKNLVLGSNQTDPRTTFAAKASTYPSAPSAHNKLFGTNNKLHSSVENSKRVYSYEQKRVHEELTQP</sequence>
<evidence type="ECO:0000256" key="5">
    <source>
        <dbReference type="SAM" id="MobiDB-lite"/>
    </source>
</evidence>
<dbReference type="AlphaFoldDB" id="A0A9P8TG88"/>
<dbReference type="GO" id="GO:0015095">
    <property type="term" value="F:magnesium ion transmembrane transporter activity"/>
    <property type="evidence" value="ECO:0007669"/>
    <property type="project" value="InterPro"/>
</dbReference>
<feature type="transmembrane region" description="Helical" evidence="6">
    <location>
        <begin position="174"/>
        <end position="193"/>
    </location>
</feature>
<dbReference type="PANTHER" id="PTHR12570:SF86">
    <property type="entry name" value="ADR321CP"/>
    <property type="match status" value="1"/>
</dbReference>
<accession>A0A9P8TG88</accession>
<organism evidence="7 8">
    <name type="scientific">Ogataea polymorpha</name>
    <dbReference type="NCBI Taxonomy" id="460523"/>
    <lineage>
        <taxon>Eukaryota</taxon>
        <taxon>Fungi</taxon>
        <taxon>Dikarya</taxon>
        <taxon>Ascomycota</taxon>
        <taxon>Saccharomycotina</taxon>
        <taxon>Pichiomycetes</taxon>
        <taxon>Pichiales</taxon>
        <taxon>Pichiaceae</taxon>
        <taxon>Ogataea</taxon>
    </lineage>
</organism>
<feature type="transmembrane region" description="Helical" evidence="6">
    <location>
        <begin position="352"/>
        <end position="372"/>
    </location>
</feature>
<keyword evidence="8" id="KW-1185">Reference proteome</keyword>
<dbReference type="SUPFAM" id="SSF103481">
    <property type="entry name" value="Multidrug resistance efflux transporter EmrE"/>
    <property type="match status" value="1"/>
</dbReference>
<dbReference type="InterPro" id="IPR008521">
    <property type="entry name" value="Mg_trans_NIPA"/>
</dbReference>
<proteinExistence type="predicted"/>
<protein>
    <recommendedName>
        <fullName evidence="9">Magnesium transporter NIPA8</fullName>
    </recommendedName>
</protein>
<feature type="compositionally biased region" description="Polar residues" evidence="5">
    <location>
        <begin position="664"/>
        <end position="682"/>
    </location>
</feature>
<gene>
    <name evidence="7" type="ORF">OGATHE_000370</name>
</gene>
<feature type="transmembrane region" description="Helical" evidence="6">
    <location>
        <begin position="253"/>
        <end position="276"/>
    </location>
</feature>
<comment type="subcellular location">
    <subcellularLocation>
        <location evidence="1">Membrane</location>
        <topology evidence="1">Multi-pass membrane protein</topology>
    </subcellularLocation>
</comment>
<feature type="compositionally biased region" description="Polar residues" evidence="5">
    <location>
        <begin position="619"/>
        <end position="628"/>
    </location>
</feature>
<feature type="transmembrane region" description="Helical" evidence="6">
    <location>
        <begin position="282"/>
        <end position="310"/>
    </location>
</feature>